<dbReference type="Pfam" id="PF02633">
    <property type="entry name" value="Creatininase"/>
    <property type="match status" value="1"/>
</dbReference>
<proteinExistence type="inferred from homology"/>
<keyword evidence="2" id="KW-0479">Metal-binding</keyword>
<evidence type="ECO:0000256" key="3">
    <source>
        <dbReference type="ARBA" id="ARBA00022801"/>
    </source>
</evidence>
<evidence type="ECO:0000256" key="6">
    <source>
        <dbReference type="SAM" id="MobiDB-lite"/>
    </source>
</evidence>
<dbReference type="InterPro" id="IPR024087">
    <property type="entry name" value="Creatininase-like_sf"/>
</dbReference>
<name>A0A6G8Q1Z9_9ACTN</name>
<evidence type="ECO:0000256" key="4">
    <source>
        <dbReference type="ARBA" id="ARBA00022833"/>
    </source>
</evidence>
<organism evidence="7 8">
    <name type="scientific">Rubrobacter marinus</name>
    <dbReference type="NCBI Taxonomy" id="2653852"/>
    <lineage>
        <taxon>Bacteria</taxon>
        <taxon>Bacillati</taxon>
        <taxon>Actinomycetota</taxon>
        <taxon>Rubrobacteria</taxon>
        <taxon>Rubrobacterales</taxon>
        <taxon>Rubrobacteraceae</taxon>
        <taxon>Rubrobacter</taxon>
    </lineage>
</organism>
<evidence type="ECO:0000313" key="7">
    <source>
        <dbReference type="EMBL" id="QIN80489.1"/>
    </source>
</evidence>
<feature type="region of interest" description="Disordered" evidence="6">
    <location>
        <begin position="1"/>
        <end position="42"/>
    </location>
</feature>
<dbReference type="NCBIfam" id="TIGR03964">
    <property type="entry name" value="mycofact_creat"/>
    <property type="match status" value="1"/>
</dbReference>
<dbReference type="EMBL" id="CP045121">
    <property type="protein sequence ID" value="QIN80489.1"/>
    <property type="molecule type" value="Genomic_DNA"/>
</dbReference>
<protein>
    <submittedName>
        <fullName evidence="7">Mycofactocin biosynthesis peptidyl-dipeptidase MftE</fullName>
    </submittedName>
</protein>
<feature type="compositionally biased region" description="Low complexity" evidence="6">
    <location>
        <begin position="1"/>
        <end position="21"/>
    </location>
</feature>
<dbReference type="Gene3D" id="3.40.50.10310">
    <property type="entry name" value="Creatininase"/>
    <property type="match status" value="1"/>
</dbReference>
<sequence length="287" mass="29909">MRAPNAASDSGAAPPAPESGAVRLDEATRGGGGHTRSAHRLSEMTWPEVAEAVRAGCTTVILPLGATEQHGPHLPLGTDAIRAAALADRLAERLPGSLVAPALPFGCSDEHWGFPGLLGLDAETFARVILDLARRVVGWGMERLVLLSAHGGNGDALDLTLELLGRELPDLEVRTNGNLESVAPAALEMARREGISASDLGLHAGEGETSEMLHLRPELAHPQRAALGFTGDMETILDDLRAGGLRSVTANGVLGDPTRAAADRGARYLDAFADELAAALRRDADAS</sequence>
<comment type="cofactor">
    <cofactor evidence="1">
        <name>Zn(2+)</name>
        <dbReference type="ChEBI" id="CHEBI:29105"/>
    </cofactor>
</comment>
<keyword evidence="3" id="KW-0378">Hydrolase</keyword>
<evidence type="ECO:0000256" key="5">
    <source>
        <dbReference type="ARBA" id="ARBA00024029"/>
    </source>
</evidence>
<evidence type="ECO:0000256" key="2">
    <source>
        <dbReference type="ARBA" id="ARBA00022723"/>
    </source>
</evidence>
<dbReference type="InterPro" id="IPR003785">
    <property type="entry name" value="Creatininase/forma_Hydrolase"/>
</dbReference>
<dbReference type="RefSeq" id="WP_166398155.1">
    <property type="nucleotide sequence ID" value="NZ_CP045121.1"/>
</dbReference>
<dbReference type="Proteomes" id="UP000502706">
    <property type="component" value="Chromosome"/>
</dbReference>
<dbReference type="GO" id="GO:0009231">
    <property type="term" value="P:riboflavin biosynthetic process"/>
    <property type="evidence" value="ECO:0007669"/>
    <property type="project" value="TreeGrafter"/>
</dbReference>
<evidence type="ECO:0000256" key="1">
    <source>
        <dbReference type="ARBA" id="ARBA00001947"/>
    </source>
</evidence>
<dbReference type="PANTHER" id="PTHR35005:SF1">
    <property type="entry name" value="2-AMINO-5-FORMYLAMINO-6-RIBOSYLAMINOPYRIMIDIN-4(3H)-ONE 5'-MONOPHOSPHATE DEFORMYLASE"/>
    <property type="match status" value="1"/>
</dbReference>
<keyword evidence="8" id="KW-1185">Reference proteome</keyword>
<accession>A0A6G8Q1Z9</accession>
<evidence type="ECO:0000313" key="8">
    <source>
        <dbReference type="Proteomes" id="UP000502706"/>
    </source>
</evidence>
<gene>
    <name evidence="7" type="primary">mftE</name>
    <name evidence="7" type="ORF">GBA65_20420</name>
</gene>
<dbReference type="GO" id="GO:0016811">
    <property type="term" value="F:hydrolase activity, acting on carbon-nitrogen (but not peptide) bonds, in linear amides"/>
    <property type="evidence" value="ECO:0007669"/>
    <property type="project" value="TreeGrafter"/>
</dbReference>
<dbReference type="GO" id="GO:0046872">
    <property type="term" value="F:metal ion binding"/>
    <property type="evidence" value="ECO:0007669"/>
    <property type="project" value="UniProtKB-KW"/>
</dbReference>
<keyword evidence="4" id="KW-0862">Zinc</keyword>
<dbReference type="PANTHER" id="PTHR35005">
    <property type="entry name" value="3-DEHYDRO-SCYLLO-INOSOSE HYDROLASE"/>
    <property type="match status" value="1"/>
</dbReference>
<dbReference type="KEGG" id="rmar:GBA65_20420"/>
<dbReference type="InterPro" id="IPR023871">
    <property type="entry name" value="MftE"/>
</dbReference>
<reference evidence="7 8" key="1">
    <citation type="submission" date="2019-10" db="EMBL/GenBank/DDBJ databases">
        <title>Rubrobacter sp nov SCSIO 52915 isolated from a deep-sea sediment in the South China Sea.</title>
        <authorList>
            <person name="Chen R.W."/>
        </authorList>
    </citation>
    <scope>NUCLEOTIDE SEQUENCE [LARGE SCALE GENOMIC DNA]</scope>
    <source>
        <strain evidence="7 8">SCSIO 52915</strain>
    </source>
</reference>
<dbReference type="AlphaFoldDB" id="A0A6G8Q1Z9"/>
<dbReference type="SUPFAM" id="SSF102215">
    <property type="entry name" value="Creatininase"/>
    <property type="match status" value="1"/>
</dbReference>
<comment type="similarity">
    <text evidence="5">Belongs to the creatininase superfamily.</text>
</comment>